<dbReference type="GO" id="GO:0008198">
    <property type="term" value="F:ferrous iron binding"/>
    <property type="evidence" value="ECO:0007669"/>
    <property type="project" value="InterPro"/>
</dbReference>
<evidence type="ECO:0000313" key="2">
    <source>
        <dbReference type="EMBL" id="SEJ15301.1"/>
    </source>
</evidence>
<name>A0A1H6WE52_9FIRM</name>
<evidence type="ECO:0000313" key="3">
    <source>
        <dbReference type="Proteomes" id="UP000183028"/>
    </source>
</evidence>
<protein>
    <submittedName>
        <fullName evidence="2">Uncharacterized protein, PH0010 family/AmmeMemoRadiSam system protein A/AmmeMemoRadiSam system protein B</fullName>
    </submittedName>
</protein>
<dbReference type="PANTHER" id="PTHR13016:SF0">
    <property type="entry name" value="AMME SYNDROME CANDIDATE GENE 1 PROTEIN"/>
    <property type="match status" value="1"/>
</dbReference>
<dbReference type="EMBL" id="FNYK01000065">
    <property type="protein sequence ID" value="SEJ15301.1"/>
    <property type="molecule type" value="Genomic_DNA"/>
</dbReference>
<dbReference type="Pfam" id="PF02900">
    <property type="entry name" value="LigB"/>
    <property type="match status" value="1"/>
</dbReference>
<dbReference type="InterPro" id="IPR002733">
    <property type="entry name" value="AMMECR1_domain"/>
</dbReference>
<organism evidence="2 3">
    <name type="scientific">Sharpea azabuensis</name>
    <dbReference type="NCBI Taxonomy" id="322505"/>
    <lineage>
        <taxon>Bacteria</taxon>
        <taxon>Bacillati</taxon>
        <taxon>Bacillota</taxon>
        <taxon>Erysipelotrichia</taxon>
        <taxon>Erysipelotrichales</taxon>
        <taxon>Coprobacillaceae</taxon>
        <taxon>Sharpea</taxon>
    </lineage>
</organism>
<dbReference type="InterPro" id="IPR027485">
    <property type="entry name" value="AMMECR1_N"/>
</dbReference>
<dbReference type="InterPro" id="IPR023473">
    <property type="entry name" value="AMMECR1"/>
</dbReference>
<dbReference type="NCBIfam" id="TIGR04335">
    <property type="entry name" value="AmmeMemoSam_A"/>
    <property type="match status" value="1"/>
</dbReference>
<dbReference type="InterPro" id="IPR004183">
    <property type="entry name" value="Xdiol_dOase_suB"/>
</dbReference>
<dbReference type="SUPFAM" id="SSF143447">
    <property type="entry name" value="AMMECR1-like"/>
    <property type="match status" value="1"/>
</dbReference>
<dbReference type="Proteomes" id="UP000183028">
    <property type="component" value="Unassembled WGS sequence"/>
</dbReference>
<dbReference type="eggNOG" id="COG3885">
    <property type="taxonomic scope" value="Bacteria"/>
</dbReference>
<gene>
    <name evidence="2" type="ORF">SAMN04487834_10655</name>
</gene>
<dbReference type="Pfam" id="PF01871">
    <property type="entry name" value="AMMECR1"/>
    <property type="match status" value="1"/>
</dbReference>
<feature type="domain" description="AMMECR1" evidence="1">
    <location>
        <begin position="291"/>
        <end position="460"/>
    </location>
</feature>
<dbReference type="Gene3D" id="3.30.700.20">
    <property type="entry name" value="Hypothetical protein ph0010, domain 1"/>
    <property type="match status" value="1"/>
</dbReference>
<dbReference type="PROSITE" id="PS51112">
    <property type="entry name" value="AMMECR1"/>
    <property type="match status" value="1"/>
</dbReference>
<dbReference type="InterPro" id="IPR027623">
    <property type="entry name" value="AmmeMemoSam_A"/>
</dbReference>
<dbReference type="AlphaFoldDB" id="A0A1H6WE52"/>
<dbReference type="Gene3D" id="3.40.830.10">
    <property type="entry name" value="LigB-like"/>
    <property type="match status" value="1"/>
</dbReference>
<dbReference type="PANTHER" id="PTHR13016">
    <property type="entry name" value="AMMECR1 HOMOLOG"/>
    <property type="match status" value="1"/>
</dbReference>
<dbReference type="NCBIfam" id="TIGR04336">
    <property type="entry name" value="AmmeMemoSam_B"/>
    <property type="match status" value="1"/>
</dbReference>
<dbReference type="GO" id="GO:0016702">
    <property type="term" value="F:oxidoreductase activity, acting on single donors with incorporation of molecular oxygen, incorporation of two atoms of oxygen"/>
    <property type="evidence" value="ECO:0007669"/>
    <property type="project" value="UniProtKB-ARBA"/>
</dbReference>
<dbReference type="OrthoDB" id="159752at2"/>
<dbReference type="STRING" id="322505.SAMN04487836_14910"/>
<accession>A0A1H6WE52</accession>
<dbReference type="InterPro" id="IPR036071">
    <property type="entry name" value="AMMECR1_dom_sf"/>
</dbReference>
<proteinExistence type="predicted"/>
<evidence type="ECO:0000259" key="1">
    <source>
        <dbReference type="PROSITE" id="PS51112"/>
    </source>
</evidence>
<dbReference type="eggNOG" id="COG2078">
    <property type="taxonomic scope" value="Bacteria"/>
</dbReference>
<dbReference type="SUPFAM" id="SSF53213">
    <property type="entry name" value="LigB-like"/>
    <property type="match status" value="1"/>
</dbReference>
<dbReference type="CDD" id="cd07951">
    <property type="entry name" value="ED_3B_N_AMMECR1"/>
    <property type="match status" value="1"/>
</dbReference>
<sequence>MSILYTCCVPHPPLIIPEVGKGEEKKIQDTIHSYREVMKKVASFHPETIIIISPHNTSYIDYFNISEGAHAEGDFGQFRAKQVKITCDYDEEFVDALCHHTENSGVPAGTLGQRTKRLDHGTMIPLYFLNQYMTNYKVVRMGLSGLSYQDHYHLGQLIRKTADELNRKVVIIASGDLAHKLKESGPYGYVQEGPEFDHKVIEALSHGNFLDLMTMDYGFCERAAECGLRSFIIMAGALDCLSVKPTFYSYEGPFGVGYGVVGFEIGEKDPTRNFGEQVKKYEEEKILAIRKAEDPYVRWARNVVESYVMNKTVPALPSKLPESMLKNRAGVFVSIKKDGQLRGCIGTFQPTTDNIALEIRNNAISASTRDPRFSPIINIELPKLIYSVDILGEVTPATYEELDPQKYGVIVKHHEKRGLLLPRLDGVDTVSEQIEIAARKAGIYDDEDIELFKFEVVRHY</sequence>
<reference evidence="3" key="1">
    <citation type="submission" date="2016-10" db="EMBL/GenBank/DDBJ databases">
        <authorList>
            <person name="Varghese N."/>
        </authorList>
    </citation>
    <scope>NUCLEOTIDE SEQUENCE [LARGE SCALE GENOMIC DNA]</scope>
    <source>
        <strain evidence="3">DSM 20406</strain>
    </source>
</reference>
<dbReference type="RefSeq" id="WP_074732644.1">
    <property type="nucleotide sequence ID" value="NZ_FNYK01000065.1"/>
</dbReference>
<keyword evidence="3" id="KW-1185">Reference proteome</keyword>